<dbReference type="Gene3D" id="3.40.50.10420">
    <property type="entry name" value="NagB/RpiA/CoA transferase-like"/>
    <property type="match status" value="1"/>
</dbReference>
<dbReference type="GO" id="GO:0030272">
    <property type="term" value="F:5-formyltetrahydrofolate cyclo-ligase activity"/>
    <property type="evidence" value="ECO:0007669"/>
    <property type="project" value="UniProtKB-EC"/>
</dbReference>
<comment type="cofactor">
    <cofactor evidence="7">
        <name>Mg(2+)</name>
        <dbReference type="ChEBI" id="CHEBI:18420"/>
    </cofactor>
</comment>
<gene>
    <name evidence="8" type="ORF">WJX81_005339</name>
</gene>
<keyword evidence="7" id="KW-0479">Metal-binding</keyword>
<dbReference type="EC" id="6.3.3.2" evidence="5 7"/>
<reference evidence="8 9" key="1">
    <citation type="journal article" date="2024" name="Nat. Commun.">
        <title>Phylogenomics reveals the evolutionary origins of lichenization in chlorophyte algae.</title>
        <authorList>
            <person name="Puginier C."/>
            <person name="Libourel C."/>
            <person name="Otte J."/>
            <person name="Skaloud P."/>
            <person name="Haon M."/>
            <person name="Grisel S."/>
            <person name="Petersen M."/>
            <person name="Berrin J.G."/>
            <person name="Delaux P.M."/>
            <person name="Dal Grande F."/>
            <person name="Keller J."/>
        </authorList>
    </citation>
    <scope>NUCLEOTIDE SEQUENCE [LARGE SCALE GENOMIC DNA]</scope>
    <source>
        <strain evidence="8 9">SAG 245.80</strain>
    </source>
</reference>
<comment type="catalytic activity">
    <reaction evidence="4 7">
        <text>(6S)-5-formyl-5,6,7,8-tetrahydrofolate + ATP = (6R)-5,10-methenyltetrahydrofolate + ADP + phosphate</text>
        <dbReference type="Rhea" id="RHEA:10488"/>
        <dbReference type="ChEBI" id="CHEBI:30616"/>
        <dbReference type="ChEBI" id="CHEBI:43474"/>
        <dbReference type="ChEBI" id="CHEBI:57455"/>
        <dbReference type="ChEBI" id="CHEBI:57457"/>
        <dbReference type="ChEBI" id="CHEBI:456216"/>
        <dbReference type="EC" id="6.3.3.2"/>
    </reaction>
</comment>
<accession>A0AAW1S5A2</accession>
<evidence type="ECO:0000256" key="4">
    <source>
        <dbReference type="ARBA" id="ARBA00036539"/>
    </source>
</evidence>
<evidence type="ECO:0000313" key="8">
    <source>
        <dbReference type="EMBL" id="KAK9840797.1"/>
    </source>
</evidence>
<comment type="similarity">
    <text evidence="1 7">Belongs to the 5-formyltetrahydrofolate cyclo-ligase family.</text>
</comment>
<dbReference type="GO" id="GO:0009396">
    <property type="term" value="P:folic acid-containing compound biosynthetic process"/>
    <property type="evidence" value="ECO:0007669"/>
    <property type="project" value="TreeGrafter"/>
</dbReference>
<keyword evidence="9" id="KW-1185">Reference proteome</keyword>
<feature type="binding site" evidence="6">
    <location>
        <begin position="124"/>
        <end position="132"/>
    </location>
    <ligand>
        <name>ATP</name>
        <dbReference type="ChEBI" id="CHEBI:30616"/>
    </ligand>
</feature>
<evidence type="ECO:0000256" key="3">
    <source>
        <dbReference type="ARBA" id="ARBA00022840"/>
    </source>
</evidence>
<evidence type="ECO:0000256" key="7">
    <source>
        <dbReference type="RuleBase" id="RU361279"/>
    </source>
</evidence>
<keyword evidence="7" id="KW-0460">Magnesium</keyword>
<dbReference type="EMBL" id="JALJOU010000012">
    <property type="protein sequence ID" value="KAK9840797.1"/>
    <property type="molecule type" value="Genomic_DNA"/>
</dbReference>
<dbReference type="Pfam" id="PF01812">
    <property type="entry name" value="5-FTHF_cyc-lig"/>
    <property type="match status" value="1"/>
</dbReference>
<keyword evidence="3 6" id="KW-0067">ATP-binding</keyword>
<dbReference type="InterPro" id="IPR037171">
    <property type="entry name" value="NagB/RpiA_transferase-like"/>
</dbReference>
<feature type="binding site" evidence="6">
    <location>
        <position position="35"/>
    </location>
    <ligand>
        <name>substrate</name>
    </ligand>
</feature>
<dbReference type="NCBIfam" id="TIGR02727">
    <property type="entry name" value="MTHFS_bact"/>
    <property type="match status" value="1"/>
</dbReference>
<dbReference type="PIRSF" id="PIRSF006806">
    <property type="entry name" value="FTHF_cligase"/>
    <property type="match status" value="1"/>
</dbReference>
<dbReference type="PANTHER" id="PTHR23407">
    <property type="entry name" value="ATPASE INHIBITOR/5-FORMYLTETRAHYDROFOLATE CYCLO-LIGASE"/>
    <property type="match status" value="1"/>
</dbReference>
<dbReference type="Proteomes" id="UP001445335">
    <property type="component" value="Unassembled WGS sequence"/>
</dbReference>
<evidence type="ECO:0000256" key="1">
    <source>
        <dbReference type="ARBA" id="ARBA00010638"/>
    </source>
</evidence>
<dbReference type="GO" id="GO:0046872">
    <property type="term" value="F:metal ion binding"/>
    <property type="evidence" value="ECO:0007669"/>
    <property type="project" value="UniProtKB-KW"/>
</dbReference>
<sequence length="201" mass="22091">MAAESQKIAEHVLASSFFQRAERIGVYIHCAQLREVDTRPLLRALLSEGSQARCYVPLVEDKDSNMRLLHLESLDGLRKVLPFNILEPTTSYSDGAPREDVLHMAAPLQVLLMPGLAFDAAGRRCGRAGGYYDKLLARLLARAAACGCPPPLLVALAFEAQMLDSVPVEPHDRNVDVIITAHSVLRCSPRAHLELADEQKV</sequence>
<dbReference type="GO" id="GO:0035999">
    <property type="term" value="P:tetrahydrofolate interconversion"/>
    <property type="evidence" value="ECO:0007669"/>
    <property type="project" value="TreeGrafter"/>
</dbReference>
<evidence type="ECO:0000256" key="5">
    <source>
        <dbReference type="ARBA" id="ARBA00038966"/>
    </source>
</evidence>
<dbReference type="InterPro" id="IPR002698">
    <property type="entry name" value="FTHF_cligase"/>
</dbReference>
<dbReference type="AlphaFoldDB" id="A0AAW1S5A2"/>
<evidence type="ECO:0000256" key="6">
    <source>
        <dbReference type="PIRSR" id="PIRSR006806-1"/>
    </source>
</evidence>
<dbReference type="GO" id="GO:0005524">
    <property type="term" value="F:ATP binding"/>
    <property type="evidence" value="ECO:0007669"/>
    <property type="project" value="UniProtKB-KW"/>
</dbReference>
<comment type="caution">
    <text evidence="8">The sequence shown here is derived from an EMBL/GenBank/DDBJ whole genome shotgun (WGS) entry which is preliminary data.</text>
</comment>
<proteinExistence type="inferred from homology"/>
<dbReference type="PANTHER" id="PTHR23407:SF1">
    <property type="entry name" value="5-FORMYLTETRAHYDROFOLATE CYCLO-LIGASE"/>
    <property type="match status" value="1"/>
</dbReference>
<name>A0AAW1S5A2_9CHLO</name>
<evidence type="ECO:0000256" key="2">
    <source>
        <dbReference type="ARBA" id="ARBA00022741"/>
    </source>
</evidence>
<keyword evidence="2 6" id="KW-0547">Nucleotide-binding</keyword>
<evidence type="ECO:0000313" key="9">
    <source>
        <dbReference type="Proteomes" id="UP001445335"/>
    </source>
</evidence>
<protein>
    <recommendedName>
        <fullName evidence="5 7">5-formyltetrahydrofolate cyclo-ligase</fullName>
        <ecNumber evidence="5 7">6.3.3.2</ecNumber>
    </recommendedName>
</protein>
<dbReference type="SUPFAM" id="SSF100950">
    <property type="entry name" value="NagB/RpiA/CoA transferase-like"/>
    <property type="match status" value="1"/>
</dbReference>
<organism evidence="8 9">
    <name type="scientific">Elliptochloris bilobata</name>
    <dbReference type="NCBI Taxonomy" id="381761"/>
    <lineage>
        <taxon>Eukaryota</taxon>
        <taxon>Viridiplantae</taxon>
        <taxon>Chlorophyta</taxon>
        <taxon>core chlorophytes</taxon>
        <taxon>Trebouxiophyceae</taxon>
        <taxon>Trebouxiophyceae incertae sedis</taxon>
        <taxon>Elliptochloris clade</taxon>
        <taxon>Elliptochloris</taxon>
    </lineage>
</organism>
<dbReference type="InterPro" id="IPR024185">
    <property type="entry name" value="FTHF_cligase-like_sf"/>
</dbReference>
<dbReference type="GO" id="GO:0005739">
    <property type="term" value="C:mitochondrion"/>
    <property type="evidence" value="ECO:0007669"/>
    <property type="project" value="TreeGrafter"/>
</dbReference>
<feature type="binding site" evidence="6">
    <location>
        <position position="28"/>
    </location>
    <ligand>
        <name>substrate</name>
    </ligand>
</feature>